<keyword evidence="2" id="KW-1185">Reference proteome</keyword>
<protein>
    <submittedName>
        <fullName evidence="1">Uncharacterized protein</fullName>
    </submittedName>
</protein>
<dbReference type="OrthoDB" id="1362909at2"/>
<evidence type="ECO:0000313" key="2">
    <source>
        <dbReference type="Proteomes" id="UP000320643"/>
    </source>
</evidence>
<evidence type="ECO:0000313" key="1">
    <source>
        <dbReference type="EMBL" id="TRW27267.1"/>
    </source>
</evidence>
<dbReference type="AlphaFoldDB" id="A0A552V9V7"/>
<dbReference type="EMBL" id="VJVZ01000001">
    <property type="protein sequence ID" value="TRW27267.1"/>
    <property type="molecule type" value="Genomic_DNA"/>
</dbReference>
<sequence length="144" mass="15932">MKKLFVKFLIGLALVLVSGYSNLYAHEVNFAPAPAKNNDLATTASAYILNNLADATINPSAPVIYKLNDKVDISDNENEEEELSTLKAVSVKKTTAVSNYFTSAFYPTTPQYFCNDIKKCVPACPHFSLVGTQKLHIIFRVLRI</sequence>
<dbReference type="Proteomes" id="UP000320643">
    <property type="component" value="Unassembled WGS sequence"/>
</dbReference>
<gene>
    <name evidence="1" type="ORF">FMM05_01110</name>
</gene>
<dbReference type="RefSeq" id="WP_143371493.1">
    <property type="nucleotide sequence ID" value="NZ_VJVZ01000001.1"/>
</dbReference>
<comment type="caution">
    <text evidence="1">The sequence shown here is derived from an EMBL/GenBank/DDBJ whole genome shotgun (WGS) entry which is preliminary data.</text>
</comment>
<accession>A0A552V9V7</accession>
<proteinExistence type="predicted"/>
<name>A0A552V9V7_9FLAO</name>
<reference evidence="1 2" key="1">
    <citation type="submission" date="2019-07" db="EMBL/GenBank/DDBJ databases">
        <title>Flavobacterium sp. nov., isolated from glacier ice.</title>
        <authorList>
            <person name="Liu Q."/>
            <person name="Xin Y.-H."/>
        </authorList>
    </citation>
    <scope>NUCLEOTIDE SEQUENCE [LARGE SCALE GENOMIC DNA]</scope>
    <source>
        <strain evidence="1 2">ZT4R6</strain>
    </source>
</reference>
<organism evidence="1 2">
    <name type="scientific">Flavobacterium zepuense</name>
    <dbReference type="NCBI Taxonomy" id="2593302"/>
    <lineage>
        <taxon>Bacteria</taxon>
        <taxon>Pseudomonadati</taxon>
        <taxon>Bacteroidota</taxon>
        <taxon>Flavobacteriia</taxon>
        <taxon>Flavobacteriales</taxon>
        <taxon>Flavobacteriaceae</taxon>
        <taxon>Flavobacterium</taxon>
    </lineage>
</organism>